<dbReference type="VEuPathDB" id="VectorBase:GPPI020401"/>
<accession>A0A1B0B6F4</accession>
<evidence type="ECO:0000313" key="3">
    <source>
        <dbReference type="Proteomes" id="UP000092460"/>
    </source>
</evidence>
<dbReference type="STRING" id="67801.A0A1B0B6F4"/>
<dbReference type="Proteomes" id="UP000092460">
    <property type="component" value="Unassembled WGS sequence"/>
</dbReference>
<reference evidence="3" key="1">
    <citation type="submission" date="2015-01" db="EMBL/GenBank/DDBJ databases">
        <authorList>
            <person name="Aksoy S."/>
            <person name="Warren W."/>
            <person name="Wilson R.K."/>
        </authorList>
    </citation>
    <scope>NUCLEOTIDE SEQUENCE [LARGE SCALE GENOMIC DNA]</scope>
    <source>
        <strain evidence="3">IAEA</strain>
    </source>
</reference>
<reference evidence="2" key="2">
    <citation type="submission" date="2020-05" db="UniProtKB">
        <authorList>
            <consortium name="EnsemblMetazoa"/>
        </authorList>
    </citation>
    <scope>IDENTIFICATION</scope>
    <source>
        <strain evidence="2">IAEA</strain>
    </source>
</reference>
<sequence>MIGFTFGSLFKEFESVINATSDVRYFQRQVILVPAGDGFCIRNEMTGRSQSSSFLKSQQPMPPVDAFATPTATIEIIGVQNELQIIIRRSLIRNFVCSTRPTRRCCQTANAIEDNNWNYNYALFIFDNLQNTDNVPSEAFVKRTFHSFDDQPIQ</sequence>
<name>A0A1B0B6F4_9MUSC</name>
<dbReference type="AlphaFoldDB" id="A0A1B0B6F4"/>
<dbReference type="InterPro" id="IPR009060">
    <property type="entry name" value="UBA-like_sf"/>
</dbReference>
<protein>
    <recommendedName>
        <fullName evidence="1">TAP-C domain-containing protein</fullName>
    </recommendedName>
</protein>
<organism evidence="2 3">
    <name type="scientific">Glossina palpalis gambiensis</name>
    <dbReference type="NCBI Taxonomy" id="67801"/>
    <lineage>
        <taxon>Eukaryota</taxon>
        <taxon>Metazoa</taxon>
        <taxon>Ecdysozoa</taxon>
        <taxon>Arthropoda</taxon>
        <taxon>Hexapoda</taxon>
        <taxon>Insecta</taxon>
        <taxon>Pterygota</taxon>
        <taxon>Neoptera</taxon>
        <taxon>Endopterygota</taxon>
        <taxon>Diptera</taxon>
        <taxon>Brachycera</taxon>
        <taxon>Muscomorpha</taxon>
        <taxon>Hippoboscoidea</taxon>
        <taxon>Glossinidae</taxon>
        <taxon>Glossina</taxon>
    </lineage>
</organism>
<evidence type="ECO:0000259" key="1">
    <source>
        <dbReference type="PROSITE" id="PS51281"/>
    </source>
</evidence>
<feature type="domain" description="TAP-C" evidence="1">
    <location>
        <begin position="88"/>
        <end position="143"/>
    </location>
</feature>
<proteinExistence type="predicted"/>
<dbReference type="SUPFAM" id="SSF46934">
    <property type="entry name" value="UBA-like"/>
    <property type="match status" value="1"/>
</dbReference>
<dbReference type="EnsemblMetazoa" id="GPPI020401-RA">
    <property type="protein sequence ID" value="GPPI020401-PA"/>
    <property type="gene ID" value="GPPI020401"/>
</dbReference>
<dbReference type="EMBL" id="JXJN01009074">
    <property type="status" value="NOT_ANNOTATED_CDS"/>
    <property type="molecule type" value="Genomic_DNA"/>
</dbReference>
<dbReference type="PROSITE" id="PS51281">
    <property type="entry name" value="TAP_C"/>
    <property type="match status" value="1"/>
</dbReference>
<dbReference type="Pfam" id="PF03943">
    <property type="entry name" value="TAP_C"/>
    <property type="match status" value="1"/>
</dbReference>
<dbReference type="GO" id="GO:0051028">
    <property type="term" value="P:mRNA transport"/>
    <property type="evidence" value="ECO:0007669"/>
    <property type="project" value="InterPro"/>
</dbReference>
<dbReference type="GO" id="GO:0005634">
    <property type="term" value="C:nucleus"/>
    <property type="evidence" value="ECO:0007669"/>
    <property type="project" value="InterPro"/>
</dbReference>
<evidence type="ECO:0000313" key="2">
    <source>
        <dbReference type="EnsemblMetazoa" id="GPPI020401-PA"/>
    </source>
</evidence>
<keyword evidence="3" id="KW-1185">Reference proteome</keyword>
<dbReference type="Gene3D" id="1.10.8.10">
    <property type="entry name" value="DNA helicase RuvA subunit, C-terminal domain"/>
    <property type="match status" value="1"/>
</dbReference>
<dbReference type="InterPro" id="IPR005637">
    <property type="entry name" value="TAP_C_dom"/>
</dbReference>